<evidence type="ECO:0000313" key="7">
    <source>
        <dbReference type="Proteomes" id="UP000045840"/>
    </source>
</evidence>
<evidence type="ECO:0000313" key="5">
    <source>
        <dbReference type="EMBL" id="CRY69117.1"/>
    </source>
</evidence>
<dbReference type="RefSeq" id="WP_049614764.1">
    <property type="nucleotide sequence ID" value="NZ_CAWMMU010000034.1"/>
</dbReference>
<dbReference type="NCBIfam" id="NF010296">
    <property type="entry name" value="PRK13736.1"/>
    <property type="match status" value="1"/>
</dbReference>
<dbReference type="AlphaFoldDB" id="A0A0T9R1F9"/>
<dbReference type="InterPro" id="IPR014126">
    <property type="entry name" value="TraK_Ftype"/>
</dbReference>
<proteinExistence type="predicted"/>
<dbReference type="Proteomes" id="UP000045840">
    <property type="component" value="Unassembled WGS sequence"/>
</dbReference>
<dbReference type="NCBIfam" id="TIGR02756">
    <property type="entry name" value="TraK_Ftype"/>
    <property type="match status" value="1"/>
</dbReference>
<feature type="chain" id="PRO_5006695868" evidence="1">
    <location>
        <begin position="27"/>
        <end position="247"/>
    </location>
</feature>
<name>A0A0T9R1F9_9GAMM</name>
<feature type="domain" description="TraK N-terminal" evidence="2">
    <location>
        <begin position="35"/>
        <end position="126"/>
    </location>
</feature>
<keyword evidence="1" id="KW-0732">Signal</keyword>
<accession>A0A0T9R1F9</accession>
<evidence type="ECO:0000259" key="3">
    <source>
        <dbReference type="Pfam" id="PF23536"/>
    </source>
</evidence>
<dbReference type="EMBL" id="CQAZ01000046">
    <property type="protein sequence ID" value="CNI39789.1"/>
    <property type="molecule type" value="Genomic_DNA"/>
</dbReference>
<evidence type="ECO:0000313" key="4">
    <source>
        <dbReference type="EMBL" id="CNI39789.1"/>
    </source>
</evidence>
<dbReference type="Proteomes" id="UP000044625">
    <property type="component" value="Unassembled WGS sequence"/>
</dbReference>
<dbReference type="EMBL" id="CWJL01000034">
    <property type="protein sequence ID" value="CRY69117.1"/>
    <property type="molecule type" value="Genomic_DNA"/>
</dbReference>
<organism evidence="4 7">
    <name type="scientific">Yersinia pekkanenii</name>
    <dbReference type="NCBI Taxonomy" id="1288385"/>
    <lineage>
        <taxon>Bacteria</taxon>
        <taxon>Pseudomonadati</taxon>
        <taxon>Pseudomonadota</taxon>
        <taxon>Gammaproteobacteria</taxon>
        <taxon>Enterobacterales</taxon>
        <taxon>Yersiniaceae</taxon>
        <taxon>Yersinia</taxon>
    </lineage>
</organism>
<reference evidence="5 6" key="3">
    <citation type="submission" date="2015-03" db="EMBL/GenBank/DDBJ databases">
        <authorList>
            <consortium name="Pathogen Informatics"/>
            <person name="Murphy D."/>
        </authorList>
    </citation>
    <scope>NUCLEOTIDE SEQUENCE [LARGE SCALE GENOMIC DNA]</scope>
    <source>
        <strain evidence="6">type strain: CIP110230</strain>
        <strain evidence="5">Type strain: CIP110230</strain>
    </source>
</reference>
<dbReference type="STRING" id="1288385.ERS137968_04257"/>
<dbReference type="InterPro" id="IPR055397">
    <property type="entry name" value="TraK_C"/>
</dbReference>
<feature type="signal peptide" evidence="1">
    <location>
        <begin position="1"/>
        <end position="26"/>
    </location>
</feature>
<sequence>MQKRNSHLQLLLAGVCGTVLCASAQANVAPQQIPFTPDAQVNLVLSNTNPNMLVVPGDRIVAIDSNDGMLGDSKGKTGQQNGGVVLTTVQDKPFTFYLRTEAGQSLSVVATPQKSAGRTYHLMSQRPVKRPAAQKWETSQPYVSTLVDIQKAVSRGEIPPHFTEGPATQLPTFMTLPAMLQAQPETMWTGGELRVYRYRVRNTGTVGMALPERFFSAPGVRSVMISPYTSTLLPSAQATVFITMSAG</sequence>
<dbReference type="OrthoDB" id="5640081at2"/>
<gene>
    <name evidence="4" type="ORF">ERS008529_03900</name>
    <name evidence="5" type="ORF">ERS137968_04257</name>
</gene>
<protein>
    <submittedName>
        <fullName evidence="4">Conjugal transfer protein TraK</fullName>
    </submittedName>
</protein>
<reference evidence="7" key="2">
    <citation type="submission" date="2015-03" db="EMBL/GenBank/DDBJ databases">
        <authorList>
            <consortium name="Pathogen Informatics"/>
        </authorList>
    </citation>
    <scope>NUCLEOTIDE SEQUENCE [LARGE SCALE GENOMIC DNA]</scope>
    <source>
        <strain evidence="7">A125KOH2</strain>
    </source>
</reference>
<feature type="domain" description="TraK C-terminal" evidence="3">
    <location>
        <begin position="134"/>
        <end position="242"/>
    </location>
</feature>
<dbReference type="InterPro" id="IPR010563">
    <property type="entry name" value="TraK_N"/>
</dbReference>
<reference evidence="4" key="1">
    <citation type="submission" date="2015-03" db="EMBL/GenBank/DDBJ databases">
        <authorList>
            <person name="Murphy D."/>
        </authorList>
    </citation>
    <scope>NUCLEOTIDE SEQUENCE [LARGE SCALE GENOMIC DNA]</scope>
    <source>
        <strain evidence="4">A125KOH2</strain>
    </source>
</reference>
<dbReference type="Pfam" id="PF23536">
    <property type="entry name" value="TraK_C"/>
    <property type="match status" value="1"/>
</dbReference>
<evidence type="ECO:0000313" key="6">
    <source>
        <dbReference type="Proteomes" id="UP000044625"/>
    </source>
</evidence>
<evidence type="ECO:0000259" key="2">
    <source>
        <dbReference type="Pfam" id="PF06586"/>
    </source>
</evidence>
<evidence type="ECO:0000256" key="1">
    <source>
        <dbReference type="SAM" id="SignalP"/>
    </source>
</evidence>
<dbReference type="Pfam" id="PF06586">
    <property type="entry name" value="TraK_N"/>
    <property type="match status" value="1"/>
</dbReference>
<keyword evidence="6" id="KW-1185">Reference proteome</keyword>